<dbReference type="EMBL" id="ODYU01009337">
    <property type="protein sequence ID" value="SOQ53691.1"/>
    <property type="molecule type" value="Genomic_DNA"/>
</dbReference>
<proteinExistence type="inferred from homology"/>
<evidence type="ECO:0000256" key="4">
    <source>
        <dbReference type="ARBA" id="ARBA00023054"/>
    </source>
</evidence>
<feature type="coiled-coil region" evidence="5">
    <location>
        <begin position="178"/>
        <end position="205"/>
    </location>
</feature>
<comment type="similarity">
    <text evidence="2">Belongs to the tektin family.</text>
</comment>
<evidence type="ECO:0000256" key="2">
    <source>
        <dbReference type="ARBA" id="ARBA00007209"/>
    </source>
</evidence>
<accession>A0A2H1WKT9</accession>
<evidence type="ECO:0000313" key="7">
    <source>
        <dbReference type="EMBL" id="SOQ53691.1"/>
    </source>
</evidence>
<feature type="coiled-coil region" evidence="5">
    <location>
        <begin position="1176"/>
        <end position="1203"/>
    </location>
</feature>
<protein>
    <submittedName>
        <fullName evidence="7">SFRICE_037662</fullName>
    </submittedName>
</protein>
<feature type="coiled-coil region" evidence="5">
    <location>
        <begin position="244"/>
        <end position="271"/>
    </location>
</feature>
<dbReference type="PANTHER" id="PTHR19960:SF12">
    <property type="entry name" value="TEKTIN-4"/>
    <property type="match status" value="1"/>
</dbReference>
<comment type="subcellular location">
    <subcellularLocation>
        <location evidence="1">Cytoplasm</location>
    </subcellularLocation>
</comment>
<dbReference type="InterPro" id="IPR000435">
    <property type="entry name" value="Tektins"/>
</dbReference>
<dbReference type="PANTHER" id="PTHR19960">
    <property type="entry name" value="TEKTIN"/>
    <property type="match status" value="1"/>
</dbReference>
<dbReference type="GO" id="GO:0005929">
    <property type="term" value="C:cilium"/>
    <property type="evidence" value="ECO:0007669"/>
    <property type="project" value="UniProtKB-ARBA"/>
</dbReference>
<evidence type="ECO:0000256" key="6">
    <source>
        <dbReference type="SAM" id="MobiDB-lite"/>
    </source>
</evidence>
<feature type="coiled-coil region" evidence="5">
    <location>
        <begin position="386"/>
        <end position="420"/>
    </location>
</feature>
<sequence>MEALTTFPDADMCPKLTEEIGAYVRTSMTKPKASEKPTTEEDKKVETEGKHEVEAKPKPEPVPPQPQPVVVATPRTSVVIPELEALKPGPDGKVDWTPLGQITGTRPPVNKYSLSRYSLGEWRKHNENVLNSDIVTESNIVDYNAKTSMMQAFGTIDKQQSENYKRLRQKAKDIFRWKVEVERACKMITEEVELLEIERQRLKGASKVLMLPESISRQCLDMRSSRSQPDLVADLAEIQLVKEMNLVSEVRETLKTTLNQIEEQLKINKAAKHRIEYDWCDKTMAYNTDTINLSLSTKSNTILFRPGSTRFGEFSAPLEYWEYFCRENIENCEAVRQKSVDLRSTLNAILVNNGRKLRNQADKTDAALAETVALTTELCTKLKENLMTTLQKIADMESLIQNLQDAVRKTDAAMKLAQTRLDNRNNWRPHGESVRDQPHLGLIEEVKKIHETVTSLLGQLKNAERVREGLLEKRIQLEKDIASKNKTLITDRERCGTKSTMQQLTSFPDKDQCPTKQEMAAYMLSEKSPDHVLQEIEEAKEKQREKMVTEDAPKPAEAAAQLKMKQEESRRTNPELAGIDDFQYLPNLKPGLDGKVDWTPLGEMTGTRPPVNKYSLSRYSLSEWRKHNEDVLNPDVMTESNIVQYNAKSSIMQAFGNIDKQQNENEKRLKQKAKDIFRWKIEVERACSAITREVELLEIDRQRLKGASRVLMLPESISKECLDLRSNRFVPDLVADIAEQELVKEMKLVNEVRATIKATLAKIEDQMAVNKAAKHRIEYDWCDKAMAYNTESINLSLNTKSPTILFRPGSTRFGEFSAPLEYWEYFCRENVQNCEAARQKSADLRGSLDAILVNNGRKLRNQADRTDMALAETVAITTELCTKLEENLRATLQRIADMEALIEDLQSSVKKMDCAMKLAQTRLDNRNNWRPHGENVRDQPHVGLIEEVKTIHETVTSLLGQLKNAERLRGELVNKRTELEKAIASKRKTLNIDRDRCGVMSNPMAKNMDTCPYICPNAPQSNLDKPTYIPGGERKPHENPFASPYVPGFIQPPEKKHYPADAPPRYLPQQTDSTSGDVLGMGPIGPWAAGHLDWTPQAGMTGVRPVVDKYSITRYSTGEWRRNNLRTLTPRATDKAKALDASIKADLAKAKKDMDDMQDSTNKKLEDRVKTLAHWKNQVQNTLNAMSKEIQTLDENRQKLKSASRILMMPEAISRECLELRTFRYEPDLVRDDAEQELIKEVSIVGEIRRVFQETLAKVEVQMENNRAAKAAIEFDWSDKISTLKVDNQNLNLTADSNIILHHPGVARWPENATSLEFWEHFCKESIRNCEEVRQKSENLRGDLMTIIVKGSQDMKIQADRTNHALGETVSATEQLCAKLEETLKDNLKTIADVEKLIDYLNDSLRENDERDKLSNTRLRSRNFGRPNVENCRDEAQYGLMAESKFIKETTDSLKGKLRQAEAVRAELMKYRGELEKDIACKRKSLNIDQDRISRVRAHLPTPEEFANA</sequence>
<evidence type="ECO:0000256" key="5">
    <source>
        <dbReference type="SAM" id="Coils"/>
    </source>
</evidence>
<evidence type="ECO:0000256" key="1">
    <source>
        <dbReference type="ARBA" id="ARBA00004496"/>
    </source>
</evidence>
<dbReference type="GO" id="GO:0060271">
    <property type="term" value="P:cilium assembly"/>
    <property type="evidence" value="ECO:0007669"/>
    <property type="project" value="TreeGrafter"/>
</dbReference>
<feature type="coiled-coil region" evidence="5">
    <location>
        <begin position="881"/>
        <end position="915"/>
    </location>
</feature>
<feature type="compositionally biased region" description="Basic and acidic residues" evidence="6">
    <location>
        <begin position="32"/>
        <end position="59"/>
    </location>
</feature>
<reference evidence="7" key="1">
    <citation type="submission" date="2016-07" db="EMBL/GenBank/DDBJ databases">
        <authorList>
            <person name="Bretaudeau A."/>
        </authorList>
    </citation>
    <scope>NUCLEOTIDE SEQUENCE</scope>
    <source>
        <strain evidence="7">Rice</strain>
        <tissue evidence="7">Whole body</tissue>
    </source>
</reference>
<keyword evidence="4 5" id="KW-0175">Coiled coil</keyword>
<organism evidence="7">
    <name type="scientific">Spodoptera frugiperda</name>
    <name type="common">Fall armyworm</name>
    <dbReference type="NCBI Taxonomy" id="7108"/>
    <lineage>
        <taxon>Eukaryota</taxon>
        <taxon>Metazoa</taxon>
        <taxon>Ecdysozoa</taxon>
        <taxon>Arthropoda</taxon>
        <taxon>Hexapoda</taxon>
        <taxon>Insecta</taxon>
        <taxon>Pterygota</taxon>
        <taxon>Neoptera</taxon>
        <taxon>Endopterygota</taxon>
        <taxon>Lepidoptera</taxon>
        <taxon>Glossata</taxon>
        <taxon>Ditrysia</taxon>
        <taxon>Noctuoidea</taxon>
        <taxon>Noctuidae</taxon>
        <taxon>Amphipyrinae</taxon>
        <taxon>Spodoptera</taxon>
    </lineage>
</organism>
<dbReference type="Pfam" id="PF03148">
    <property type="entry name" value="Tektin"/>
    <property type="match status" value="3"/>
</dbReference>
<dbReference type="GO" id="GO:0005634">
    <property type="term" value="C:nucleus"/>
    <property type="evidence" value="ECO:0007669"/>
    <property type="project" value="TreeGrafter"/>
</dbReference>
<dbReference type="GO" id="GO:0005737">
    <property type="term" value="C:cytoplasm"/>
    <property type="evidence" value="ECO:0007669"/>
    <property type="project" value="UniProtKB-SubCell"/>
</dbReference>
<feature type="region of interest" description="Disordered" evidence="6">
    <location>
        <begin position="23"/>
        <end position="69"/>
    </location>
</feature>
<evidence type="ECO:0000256" key="3">
    <source>
        <dbReference type="ARBA" id="ARBA00022490"/>
    </source>
</evidence>
<name>A0A2H1WKT9_SPOFR</name>
<dbReference type="GO" id="GO:0060294">
    <property type="term" value="P:cilium movement involved in cell motility"/>
    <property type="evidence" value="ECO:0007669"/>
    <property type="project" value="InterPro"/>
</dbReference>
<keyword evidence="3" id="KW-0963">Cytoplasm</keyword>
<dbReference type="InterPro" id="IPR048256">
    <property type="entry name" value="Tektin-like"/>
</dbReference>
<dbReference type="GO" id="GO:0015630">
    <property type="term" value="C:microtubule cytoskeleton"/>
    <property type="evidence" value="ECO:0007669"/>
    <property type="project" value="TreeGrafter"/>
</dbReference>
<gene>
    <name evidence="7" type="ORF">SFRICE_037662</name>
</gene>